<dbReference type="SUPFAM" id="SSF56563">
    <property type="entry name" value="Major capsid protein gp5"/>
    <property type="match status" value="1"/>
</dbReference>
<name>A0A419EWK0_9BACT</name>
<dbReference type="EMBL" id="QZKI01000087">
    <property type="protein sequence ID" value="RJP69036.1"/>
    <property type="molecule type" value="Genomic_DNA"/>
</dbReference>
<dbReference type="InterPro" id="IPR054612">
    <property type="entry name" value="Phage_capsid-like_C"/>
</dbReference>
<reference evidence="3 4" key="1">
    <citation type="journal article" date="2017" name="ISME J.">
        <title>Energy and carbon metabolisms in a deep terrestrial subsurface fluid microbial community.</title>
        <authorList>
            <person name="Momper L."/>
            <person name="Jungbluth S.P."/>
            <person name="Lee M.D."/>
            <person name="Amend J.P."/>
        </authorList>
    </citation>
    <scope>NUCLEOTIDE SEQUENCE [LARGE SCALE GENOMIC DNA]</scope>
    <source>
        <strain evidence="3">SURF_17</strain>
    </source>
</reference>
<comment type="subcellular location">
    <subcellularLocation>
        <location evidence="1">Virion</location>
    </subcellularLocation>
</comment>
<feature type="domain" description="Phage capsid-like C-terminal" evidence="2">
    <location>
        <begin position="109"/>
        <end position="401"/>
    </location>
</feature>
<evidence type="ECO:0000256" key="1">
    <source>
        <dbReference type="ARBA" id="ARBA00004328"/>
    </source>
</evidence>
<dbReference type="AlphaFoldDB" id="A0A419EWK0"/>
<accession>A0A419EWK0</accession>
<dbReference type="NCBIfam" id="TIGR01554">
    <property type="entry name" value="major_cap_HK97"/>
    <property type="match status" value="1"/>
</dbReference>
<comment type="caution">
    <text evidence="3">The sequence shown here is derived from an EMBL/GenBank/DDBJ whole genome shotgun (WGS) entry which is preliminary data.</text>
</comment>
<proteinExistence type="predicted"/>
<evidence type="ECO:0000313" key="3">
    <source>
        <dbReference type="EMBL" id="RJP69036.1"/>
    </source>
</evidence>
<gene>
    <name evidence="3" type="ORF">C4532_11830</name>
</gene>
<dbReference type="Pfam" id="PF05065">
    <property type="entry name" value="Phage_capsid"/>
    <property type="match status" value="1"/>
</dbReference>
<organism evidence="3 4">
    <name type="scientific">Candidatus Abyssobacteria bacterium SURF_17</name>
    <dbReference type="NCBI Taxonomy" id="2093361"/>
    <lineage>
        <taxon>Bacteria</taxon>
        <taxon>Pseudomonadati</taxon>
        <taxon>Candidatus Hydrogenedentota</taxon>
        <taxon>Candidatus Abyssobacteria</taxon>
    </lineage>
</organism>
<sequence>MVLKLENKKYTREEIEALVEREAEERAQALFMQRKGRKGEFPVPREQWGITKELPIELQHQSDVLYIASKLLNKDPRHFKLWDPFYKDVVKTEFGKAMDTATSGEGAEWIPTDFSPELLRSVKLQLKVAMLHRWIKMPTNPFKLPFSSGGAHVYLAGESTSDTATKFTASTPASSNLELDAVKLAGRILYSGELEEDSVIATGEFTRAELITALAEAIEDCCINGDDSTTHQDTDVTDADDWRKGWKGYRKLTAAGAKVDLSTFSITTLRSIRTAMVKYGVNPATLAWIAGVKVYNKMLGISEVLTVDKYGMMATLLQGELAKLDGIPVIVSEKIRENLNASGVYDGVTETKTVLPLVNRNRFIIGERRTPTVKILRELYAESDQVGVVVTQRLDFIPLDDTSSEYTSGLGYNIA</sequence>
<evidence type="ECO:0000313" key="4">
    <source>
        <dbReference type="Proteomes" id="UP000285961"/>
    </source>
</evidence>
<dbReference type="Proteomes" id="UP000285961">
    <property type="component" value="Unassembled WGS sequence"/>
</dbReference>
<protein>
    <submittedName>
        <fullName evidence="3">Phage major capsid protein</fullName>
    </submittedName>
</protein>
<evidence type="ECO:0000259" key="2">
    <source>
        <dbReference type="Pfam" id="PF05065"/>
    </source>
</evidence>
<dbReference type="InterPro" id="IPR024455">
    <property type="entry name" value="Phage_capsid"/>
</dbReference>